<proteinExistence type="predicted"/>
<feature type="region of interest" description="Disordered" evidence="1">
    <location>
        <begin position="20"/>
        <end position="45"/>
    </location>
</feature>
<evidence type="ECO:0000256" key="2">
    <source>
        <dbReference type="SAM" id="SignalP"/>
    </source>
</evidence>
<dbReference type="AlphaFoldDB" id="A0A512IRK1"/>
<dbReference type="Proteomes" id="UP000321258">
    <property type="component" value="Unassembled WGS sequence"/>
</dbReference>
<evidence type="ECO:0000313" key="3">
    <source>
        <dbReference type="EMBL" id="GEP00332.1"/>
    </source>
</evidence>
<name>A0A512IRK1_9HYPH</name>
<feature type="signal peptide" evidence="2">
    <location>
        <begin position="1"/>
        <end position="19"/>
    </location>
</feature>
<evidence type="ECO:0008006" key="5">
    <source>
        <dbReference type="Google" id="ProtNLM"/>
    </source>
</evidence>
<keyword evidence="4" id="KW-1185">Reference proteome</keyword>
<organism evidence="3 4">
    <name type="scientific">Methylobacterium haplocladii</name>
    <dbReference type="NCBI Taxonomy" id="1176176"/>
    <lineage>
        <taxon>Bacteria</taxon>
        <taxon>Pseudomonadati</taxon>
        <taxon>Pseudomonadota</taxon>
        <taxon>Alphaproteobacteria</taxon>
        <taxon>Hyphomicrobiales</taxon>
        <taxon>Methylobacteriaceae</taxon>
        <taxon>Methylobacterium</taxon>
    </lineage>
</organism>
<comment type="caution">
    <text evidence="3">The sequence shown here is derived from an EMBL/GenBank/DDBJ whole genome shotgun (WGS) entry which is preliminary data.</text>
</comment>
<feature type="compositionally biased region" description="Basic and acidic residues" evidence="1">
    <location>
        <begin position="26"/>
        <end position="35"/>
    </location>
</feature>
<dbReference type="EMBL" id="BJZT01000029">
    <property type="protein sequence ID" value="GEP00332.1"/>
    <property type="molecule type" value="Genomic_DNA"/>
</dbReference>
<evidence type="ECO:0000256" key="1">
    <source>
        <dbReference type="SAM" id="MobiDB-lite"/>
    </source>
</evidence>
<protein>
    <recommendedName>
        <fullName evidence="5">PepSY domain-containing protein</fullName>
    </recommendedName>
</protein>
<accession>A0A512IRK1</accession>
<dbReference type="RefSeq" id="WP_147079518.1">
    <property type="nucleotide sequence ID" value="NZ_BJZT01000029.1"/>
</dbReference>
<keyword evidence="2" id="KW-0732">Signal</keyword>
<sequence>MRTPLALAVLLSLLAPAFADSGVDPHGLKPHEKGAVGEPLEPGSNSFTEAQVREKFGKMGFGEVTELKKDDRGIWHGKAVHAGKTLSIGMDFKGNVAAE</sequence>
<reference evidence="3 4" key="1">
    <citation type="submission" date="2019-07" db="EMBL/GenBank/DDBJ databases">
        <title>Whole genome shotgun sequence of Methylobacterium haplocladii NBRC 107714.</title>
        <authorList>
            <person name="Hosoyama A."/>
            <person name="Uohara A."/>
            <person name="Ohji S."/>
            <person name="Ichikawa N."/>
        </authorList>
    </citation>
    <scope>NUCLEOTIDE SEQUENCE [LARGE SCALE GENOMIC DNA]</scope>
    <source>
        <strain evidence="3 4">NBRC 107714</strain>
    </source>
</reference>
<gene>
    <name evidence="3" type="ORF">MHA02_27190</name>
</gene>
<feature type="chain" id="PRO_5021750242" description="PepSY domain-containing protein" evidence="2">
    <location>
        <begin position="20"/>
        <end position="99"/>
    </location>
</feature>
<evidence type="ECO:0000313" key="4">
    <source>
        <dbReference type="Proteomes" id="UP000321258"/>
    </source>
</evidence>
<dbReference type="OrthoDB" id="7376531at2"/>